<dbReference type="CDD" id="cd06850">
    <property type="entry name" value="biotinyl_domain"/>
    <property type="match status" value="1"/>
</dbReference>
<sequence>MKDIFVLKLMQHFEKSNSVFLHIKDGENELTLKKEGAFHSVSPIPVGFPANPAQNAAVLSNAAQNVFTAPMGEAALQTAGQSVESAVAASATTALPNNIQQNTAADANTVTVKSPIVGTFYRSPSPDAPAYVEKGSTVHKGQPLCVLEAMKMMNTLECEYDGVVEDVLAANGDLVEFDQPLFVIRKK</sequence>
<evidence type="ECO:0000259" key="5">
    <source>
        <dbReference type="PROSITE" id="PS50968"/>
    </source>
</evidence>
<dbReference type="InterPro" id="IPR001249">
    <property type="entry name" value="AcCoA_biotinCC"/>
</dbReference>
<feature type="domain" description="Lipoyl-binding" evidence="5">
    <location>
        <begin position="109"/>
        <end position="185"/>
    </location>
</feature>
<gene>
    <name evidence="6" type="ORF">HMPREF9193_02019</name>
</gene>
<dbReference type="InterPro" id="IPR000089">
    <property type="entry name" value="Biotin_lipoyl"/>
</dbReference>
<dbReference type="PRINTS" id="PR01071">
    <property type="entry name" value="ACOABIOTINCC"/>
</dbReference>
<protein>
    <recommendedName>
        <fullName evidence="2 4">Biotin carboxyl carrier protein of acetyl-CoA carboxylase</fullName>
    </recommendedName>
</protein>
<dbReference type="PANTHER" id="PTHR45266:SF3">
    <property type="entry name" value="OXALOACETATE DECARBOXYLASE ALPHA CHAIN"/>
    <property type="match status" value="1"/>
</dbReference>
<evidence type="ECO:0000256" key="2">
    <source>
        <dbReference type="ARBA" id="ARBA00017562"/>
    </source>
</evidence>
<dbReference type="SUPFAM" id="SSF51230">
    <property type="entry name" value="Single hybrid motif"/>
    <property type="match status" value="1"/>
</dbReference>
<keyword evidence="4" id="KW-0276">Fatty acid metabolism</keyword>
<organism evidence="6 7">
    <name type="scientific">Treponema lecithinolyticum ATCC 700332</name>
    <dbReference type="NCBI Taxonomy" id="1321815"/>
    <lineage>
        <taxon>Bacteria</taxon>
        <taxon>Pseudomonadati</taxon>
        <taxon>Spirochaetota</taxon>
        <taxon>Spirochaetia</taxon>
        <taxon>Spirochaetales</taxon>
        <taxon>Treponemataceae</taxon>
        <taxon>Treponema</taxon>
    </lineage>
</organism>
<name>A0ABN0NW33_TRELE</name>
<keyword evidence="4" id="KW-0443">Lipid metabolism</keyword>
<reference evidence="6 7" key="1">
    <citation type="submission" date="2013-08" db="EMBL/GenBank/DDBJ databases">
        <authorList>
            <person name="Weinstock G."/>
            <person name="Sodergren E."/>
            <person name="Wylie T."/>
            <person name="Fulton L."/>
            <person name="Fulton R."/>
            <person name="Fronick C."/>
            <person name="O'Laughlin M."/>
            <person name="Godfrey J."/>
            <person name="Miner T."/>
            <person name="Herter B."/>
            <person name="Appelbaum E."/>
            <person name="Cordes M."/>
            <person name="Lek S."/>
            <person name="Wollam A."/>
            <person name="Pepin K.H."/>
            <person name="Palsikar V.B."/>
            <person name="Mitreva M."/>
            <person name="Wilson R.K."/>
        </authorList>
    </citation>
    <scope>NUCLEOTIDE SEQUENCE [LARGE SCALE GENOMIC DNA]</scope>
    <source>
        <strain evidence="6 7">ATCC 700332</strain>
    </source>
</reference>
<accession>A0ABN0NW33</accession>
<evidence type="ECO:0000313" key="7">
    <source>
        <dbReference type="Proteomes" id="UP000016649"/>
    </source>
</evidence>
<keyword evidence="4" id="KW-0275">Fatty acid biosynthesis</keyword>
<evidence type="ECO:0000313" key="6">
    <source>
        <dbReference type="EMBL" id="ERJ91566.1"/>
    </source>
</evidence>
<keyword evidence="4" id="KW-0444">Lipid biosynthesis</keyword>
<proteinExistence type="predicted"/>
<keyword evidence="7" id="KW-1185">Reference proteome</keyword>
<dbReference type="Gene3D" id="2.40.50.100">
    <property type="match status" value="1"/>
</dbReference>
<dbReference type="InterPro" id="IPR050709">
    <property type="entry name" value="Biotin_Carboxyl_Carrier/Decarb"/>
</dbReference>
<dbReference type="PROSITE" id="PS50968">
    <property type="entry name" value="BIOTINYL_LIPOYL"/>
    <property type="match status" value="1"/>
</dbReference>
<dbReference type="Proteomes" id="UP000016649">
    <property type="component" value="Unassembled WGS sequence"/>
</dbReference>
<evidence type="ECO:0000256" key="1">
    <source>
        <dbReference type="ARBA" id="ARBA00003761"/>
    </source>
</evidence>
<keyword evidence="3 4" id="KW-0092">Biotin</keyword>
<dbReference type="InterPro" id="IPR011053">
    <property type="entry name" value="Single_hybrid_motif"/>
</dbReference>
<dbReference type="NCBIfam" id="TIGR00531">
    <property type="entry name" value="BCCP"/>
    <property type="match status" value="1"/>
</dbReference>
<evidence type="ECO:0000256" key="4">
    <source>
        <dbReference type="RuleBase" id="RU364072"/>
    </source>
</evidence>
<comment type="caution">
    <text evidence="6">The sequence shown here is derived from an EMBL/GenBank/DDBJ whole genome shotgun (WGS) entry which is preliminary data.</text>
</comment>
<dbReference type="Pfam" id="PF00364">
    <property type="entry name" value="Biotin_lipoyl"/>
    <property type="match status" value="1"/>
</dbReference>
<dbReference type="EMBL" id="AWVH01000044">
    <property type="protein sequence ID" value="ERJ91566.1"/>
    <property type="molecule type" value="Genomic_DNA"/>
</dbReference>
<comment type="pathway">
    <text evidence="4">Lipid metabolism; fatty acid biosynthesis.</text>
</comment>
<evidence type="ECO:0000256" key="3">
    <source>
        <dbReference type="ARBA" id="ARBA00023267"/>
    </source>
</evidence>
<dbReference type="PANTHER" id="PTHR45266">
    <property type="entry name" value="OXALOACETATE DECARBOXYLASE ALPHA CHAIN"/>
    <property type="match status" value="1"/>
</dbReference>
<dbReference type="RefSeq" id="WP_021686192.1">
    <property type="nucleotide sequence ID" value="NZ_KI260554.1"/>
</dbReference>
<comment type="function">
    <text evidence="1 4">This protein is a component of the acetyl coenzyme A carboxylase complex; first, biotin carboxylase catalyzes the carboxylation of the carrier protein and then the transcarboxylase transfers the carboxyl group to form malonyl-CoA.</text>
</comment>